<dbReference type="EMBL" id="CP098248">
    <property type="protein sequence ID" value="WAV97930.1"/>
    <property type="molecule type" value="Genomic_DNA"/>
</dbReference>
<sequence length="156" mass="17745">MRILKAQPEDLGVILALQYRAYRSEARLLNDDKIPPLMQTLGDVEKEYREGIVLKAVDEVGVIIGSVRAREEGDTLHIGKLMVLPEKQGRGIGTQLLVAIEKSCPKPRYELFTSNISIRNLKLYEGLGYRRFREEQVTPELKFVYMEKTVKVPAGE</sequence>
<dbReference type="RefSeq" id="WP_269265519.1">
    <property type="nucleotide sequence ID" value="NZ_CP098247.1"/>
</dbReference>
<reference evidence="2" key="2">
    <citation type="journal article" date="2022" name="Front. Microbiol.">
        <title>New perspectives on an old grouping: The genomic and phenotypic variability of Oxalobacter formigenes and the implications for calcium oxalate stone prevention.</title>
        <authorList>
            <person name="Chmiel J.A."/>
            <person name="Carr C."/>
            <person name="Stuivenberg G.A."/>
            <person name="Venema R."/>
            <person name="Chanyi R.M."/>
            <person name="Al K.F."/>
            <person name="Giguere D."/>
            <person name="Say H."/>
            <person name="Akouris P.P."/>
            <person name="Dominguez Romero S.A."/>
            <person name="Kwong A."/>
            <person name="Tai V."/>
            <person name="Koval S.F."/>
            <person name="Razvi H."/>
            <person name="Bjazevic J."/>
            <person name="Burton J.P."/>
        </authorList>
    </citation>
    <scope>NUCLEOTIDE SEQUENCE</scope>
    <source>
        <strain evidence="2">OxK</strain>
    </source>
</reference>
<protein>
    <submittedName>
        <fullName evidence="2">GNAT family N-acetyltransferase</fullName>
    </submittedName>
</protein>
<dbReference type="InterPro" id="IPR000182">
    <property type="entry name" value="GNAT_dom"/>
</dbReference>
<organism evidence="2">
    <name type="scientific">Oxalobacter aliiformigenes</name>
    <dbReference type="NCBI Taxonomy" id="2946593"/>
    <lineage>
        <taxon>Bacteria</taxon>
        <taxon>Pseudomonadati</taxon>
        <taxon>Pseudomonadota</taxon>
        <taxon>Betaproteobacteria</taxon>
        <taxon>Burkholderiales</taxon>
        <taxon>Oxalobacteraceae</taxon>
        <taxon>Oxalobacter</taxon>
    </lineage>
</organism>
<evidence type="ECO:0000313" key="3">
    <source>
        <dbReference type="EMBL" id="WAV97930.1"/>
    </source>
</evidence>
<keyword evidence="4" id="KW-1185">Reference proteome</keyword>
<dbReference type="PROSITE" id="PS51186">
    <property type="entry name" value="GNAT"/>
    <property type="match status" value="1"/>
</dbReference>
<dbReference type="Proteomes" id="UP001164794">
    <property type="component" value="Chromosome"/>
</dbReference>
<dbReference type="Gene3D" id="3.40.630.30">
    <property type="match status" value="1"/>
</dbReference>
<reference evidence="3" key="1">
    <citation type="journal article" date="2022" name="Front. Microbiol.">
        <title>New perspectives on an old grouping: The genomic and phenotypic variability of Oxalobacter formigenes and the implications for calcium oxalate stone prevention.</title>
        <authorList>
            <person name="Chmiel J.A."/>
            <person name="Carr C."/>
            <person name="Stuivenberg G.A."/>
            <person name="Venema R."/>
            <person name="Chanyi R.M."/>
            <person name="Al K.F."/>
            <person name="Giguere D."/>
            <person name="Say H."/>
            <person name="Akouris P.P."/>
            <person name="Dominguez Romero S.A."/>
            <person name="Kwong A."/>
            <person name="Tai V."/>
            <person name="Koval S.F."/>
            <person name="Razvi H."/>
            <person name="Bjazevic J."/>
            <person name="Burton J.P."/>
        </authorList>
    </citation>
    <scope>NUCLEOTIDE SEQUENCE</scope>
    <source>
        <strain evidence="3">HOxNP-1</strain>
    </source>
</reference>
<gene>
    <name evidence="3" type="ORF">NB645_04170</name>
    <name evidence="2" type="ORF">NB646_05290</name>
</gene>
<dbReference type="AlphaFoldDB" id="A0A9E9LJA3"/>
<evidence type="ECO:0000313" key="2">
    <source>
        <dbReference type="EMBL" id="WAV92132.1"/>
    </source>
</evidence>
<name>A0A9E9LJA3_9BURK</name>
<dbReference type="SUPFAM" id="SSF55729">
    <property type="entry name" value="Acyl-CoA N-acyltransferases (Nat)"/>
    <property type="match status" value="1"/>
</dbReference>
<accession>A0A9E9LJA3</accession>
<dbReference type="InterPro" id="IPR016181">
    <property type="entry name" value="Acyl_CoA_acyltransferase"/>
</dbReference>
<dbReference type="Pfam" id="PF13673">
    <property type="entry name" value="Acetyltransf_10"/>
    <property type="match status" value="1"/>
</dbReference>
<dbReference type="EMBL" id="CP098251">
    <property type="protein sequence ID" value="WAV92132.1"/>
    <property type="molecule type" value="Genomic_DNA"/>
</dbReference>
<dbReference type="GO" id="GO:0016747">
    <property type="term" value="F:acyltransferase activity, transferring groups other than amino-acyl groups"/>
    <property type="evidence" value="ECO:0007669"/>
    <property type="project" value="InterPro"/>
</dbReference>
<proteinExistence type="predicted"/>
<evidence type="ECO:0000259" key="1">
    <source>
        <dbReference type="PROSITE" id="PS51186"/>
    </source>
</evidence>
<dbReference type="CDD" id="cd04301">
    <property type="entry name" value="NAT_SF"/>
    <property type="match status" value="1"/>
</dbReference>
<feature type="domain" description="N-acetyltransferase" evidence="1">
    <location>
        <begin position="1"/>
        <end position="151"/>
    </location>
</feature>
<dbReference type="Proteomes" id="UP001164819">
    <property type="component" value="Chromosome"/>
</dbReference>
<evidence type="ECO:0000313" key="4">
    <source>
        <dbReference type="Proteomes" id="UP001164794"/>
    </source>
</evidence>